<dbReference type="EMBL" id="FNCJ01000006">
    <property type="protein sequence ID" value="SDG94550.1"/>
    <property type="molecule type" value="Genomic_DNA"/>
</dbReference>
<name>A0A1G7YF58_9BURK</name>
<evidence type="ECO:0000313" key="5">
    <source>
        <dbReference type="EMBL" id="SDG94550.1"/>
    </source>
</evidence>
<organism evidence="5 6">
    <name type="scientific">Paraburkholderia phenazinium</name>
    <dbReference type="NCBI Taxonomy" id="60549"/>
    <lineage>
        <taxon>Bacteria</taxon>
        <taxon>Pseudomonadati</taxon>
        <taxon>Pseudomonadota</taxon>
        <taxon>Betaproteobacteria</taxon>
        <taxon>Burkholderiales</taxon>
        <taxon>Burkholderiaceae</taxon>
        <taxon>Paraburkholderia</taxon>
    </lineage>
</organism>
<dbReference type="GO" id="GO:0020037">
    <property type="term" value="F:heme binding"/>
    <property type="evidence" value="ECO:0007669"/>
    <property type="project" value="InterPro"/>
</dbReference>
<dbReference type="InterPro" id="IPR009056">
    <property type="entry name" value="Cyt_c-like_dom"/>
</dbReference>
<accession>A0A1G7YF58</accession>
<evidence type="ECO:0000256" key="2">
    <source>
        <dbReference type="ARBA" id="ARBA00023004"/>
    </source>
</evidence>
<reference evidence="5 6" key="1">
    <citation type="submission" date="2016-10" db="EMBL/GenBank/DDBJ databases">
        <authorList>
            <person name="de Groot N.N."/>
        </authorList>
    </citation>
    <scope>NUCLEOTIDE SEQUENCE [LARGE SCALE GENOMIC DNA]</scope>
    <source>
        <strain evidence="5 6">LMG 2247</strain>
    </source>
</reference>
<dbReference type="Pfam" id="PF18974">
    <property type="entry name" value="DUF5710"/>
    <property type="match status" value="1"/>
</dbReference>
<keyword evidence="3" id="KW-0349">Heme</keyword>
<dbReference type="GO" id="GO:0046872">
    <property type="term" value="F:metal ion binding"/>
    <property type="evidence" value="ECO:0007669"/>
    <property type="project" value="UniProtKB-KW"/>
</dbReference>
<keyword evidence="1 3" id="KW-0479">Metal-binding</keyword>
<dbReference type="GO" id="GO:0009055">
    <property type="term" value="F:electron transfer activity"/>
    <property type="evidence" value="ECO:0007669"/>
    <property type="project" value="InterPro"/>
</dbReference>
<proteinExistence type="predicted"/>
<dbReference type="AlphaFoldDB" id="A0A1G7YF58"/>
<evidence type="ECO:0000256" key="3">
    <source>
        <dbReference type="PROSITE-ProRule" id="PRU00433"/>
    </source>
</evidence>
<dbReference type="InterPro" id="IPR043764">
    <property type="entry name" value="DUF5710"/>
</dbReference>
<feature type="domain" description="Cytochrome c" evidence="4">
    <location>
        <begin position="126"/>
        <end position="258"/>
    </location>
</feature>
<dbReference type="Proteomes" id="UP000199706">
    <property type="component" value="Unassembled WGS sequence"/>
</dbReference>
<evidence type="ECO:0000313" key="6">
    <source>
        <dbReference type="Proteomes" id="UP000199706"/>
    </source>
</evidence>
<dbReference type="PROSITE" id="PS51007">
    <property type="entry name" value="CYTC"/>
    <property type="match status" value="1"/>
</dbReference>
<evidence type="ECO:0000259" key="4">
    <source>
        <dbReference type="PROSITE" id="PS51007"/>
    </source>
</evidence>
<dbReference type="RefSeq" id="WP_090685425.1">
    <property type="nucleotide sequence ID" value="NZ_FNCJ01000006.1"/>
</dbReference>
<protein>
    <recommendedName>
        <fullName evidence="4">Cytochrome c domain-containing protein</fullName>
    </recommendedName>
</protein>
<dbReference type="OrthoDB" id="7235451at2"/>
<evidence type="ECO:0000256" key="1">
    <source>
        <dbReference type="ARBA" id="ARBA00022723"/>
    </source>
</evidence>
<gene>
    <name evidence="5" type="ORF">SAMN05216466_106143</name>
</gene>
<keyword evidence="2 3" id="KW-0408">Iron</keyword>
<sequence>MLLLNVPFAQKDEAKALGARWDKDQKKWYVPDHVDPLPFLERAEWTDPDYVAPPPPPQVPGHGPKWPLYVDLVPKSAWFRNLRKALTDEEWTAARKKTAKAADYVCQICLCKGPKWPVEAHERWSFDEDSGVQTLTSIEALCPACHEVTHFGFARVRGREAEATAHLMAVNGWTEAEVKKHVREAMDVYVRRSAMEWQIDARWLLTFIELSEETTETILGQADGMGARTLTPDEQAILDADAAAEQIDSIVMYSDPFEVPG</sequence>